<sequence length="129" mass="15334">MPNTYGRREPINSSTQDDETLEKRDVDNISEPYEDFSEDYVPTNSEDPSSNDEYIERENMEVSTDEEKRKMKPNKSSWNRTVVKNQRIRGKKYVNRSENLVQEKIPSASNCGNSRNITEEQRRFLYHEY</sequence>
<organism evidence="2 3">
    <name type="scientific">Cryptolaemus montrouzieri</name>
    <dbReference type="NCBI Taxonomy" id="559131"/>
    <lineage>
        <taxon>Eukaryota</taxon>
        <taxon>Metazoa</taxon>
        <taxon>Ecdysozoa</taxon>
        <taxon>Arthropoda</taxon>
        <taxon>Hexapoda</taxon>
        <taxon>Insecta</taxon>
        <taxon>Pterygota</taxon>
        <taxon>Neoptera</taxon>
        <taxon>Endopterygota</taxon>
        <taxon>Coleoptera</taxon>
        <taxon>Polyphaga</taxon>
        <taxon>Cucujiformia</taxon>
        <taxon>Coccinelloidea</taxon>
        <taxon>Coccinellidae</taxon>
        <taxon>Scymninae</taxon>
        <taxon>Scymnini</taxon>
        <taxon>Cryptolaemus</taxon>
    </lineage>
</organism>
<keyword evidence="3" id="KW-1185">Reference proteome</keyword>
<name>A0ABD2P9F9_9CUCU</name>
<proteinExistence type="predicted"/>
<gene>
    <name evidence="2" type="ORF">HHI36_001615</name>
</gene>
<protein>
    <submittedName>
        <fullName evidence="2">Uncharacterized protein</fullName>
    </submittedName>
</protein>
<accession>A0ABD2P9F9</accession>
<evidence type="ECO:0000313" key="2">
    <source>
        <dbReference type="EMBL" id="KAL3287135.1"/>
    </source>
</evidence>
<feature type="compositionally biased region" description="Basic and acidic residues" evidence="1">
    <location>
        <begin position="1"/>
        <end position="10"/>
    </location>
</feature>
<dbReference type="AlphaFoldDB" id="A0ABD2P9F9"/>
<feature type="compositionally biased region" description="Basic and acidic residues" evidence="1">
    <location>
        <begin position="54"/>
        <end position="69"/>
    </location>
</feature>
<comment type="caution">
    <text evidence="2">The sequence shown here is derived from an EMBL/GenBank/DDBJ whole genome shotgun (WGS) entry which is preliminary data.</text>
</comment>
<feature type="region of interest" description="Disordered" evidence="1">
    <location>
        <begin position="1"/>
        <end position="77"/>
    </location>
</feature>
<evidence type="ECO:0000256" key="1">
    <source>
        <dbReference type="SAM" id="MobiDB-lite"/>
    </source>
</evidence>
<reference evidence="2 3" key="1">
    <citation type="journal article" date="2021" name="BMC Biol.">
        <title>Horizontally acquired antibacterial genes associated with adaptive radiation of ladybird beetles.</title>
        <authorList>
            <person name="Li H.S."/>
            <person name="Tang X.F."/>
            <person name="Huang Y.H."/>
            <person name="Xu Z.Y."/>
            <person name="Chen M.L."/>
            <person name="Du X.Y."/>
            <person name="Qiu B.Y."/>
            <person name="Chen P.T."/>
            <person name="Zhang W."/>
            <person name="Slipinski A."/>
            <person name="Escalona H.E."/>
            <person name="Waterhouse R.M."/>
            <person name="Zwick A."/>
            <person name="Pang H."/>
        </authorList>
    </citation>
    <scope>NUCLEOTIDE SEQUENCE [LARGE SCALE GENOMIC DNA]</scope>
    <source>
        <strain evidence="2">SYSU2018</strain>
    </source>
</reference>
<dbReference type="EMBL" id="JABFTP020000185">
    <property type="protein sequence ID" value="KAL3287135.1"/>
    <property type="molecule type" value="Genomic_DNA"/>
</dbReference>
<dbReference type="Proteomes" id="UP001516400">
    <property type="component" value="Unassembled WGS sequence"/>
</dbReference>
<evidence type="ECO:0000313" key="3">
    <source>
        <dbReference type="Proteomes" id="UP001516400"/>
    </source>
</evidence>